<evidence type="ECO:0000256" key="1">
    <source>
        <dbReference type="ARBA" id="ARBA00004123"/>
    </source>
</evidence>
<dbReference type="InterPro" id="IPR025800">
    <property type="entry name" value="CaM-Lys-N-MeTrfase"/>
</dbReference>
<evidence type="ECO:0000256" key="5">
    <source>
        <dbReference type="ARBA" id="ARBA00022490"/>
    </source>
</evidence>
<evidence type="ECO:0000256" key="3">
    <source>
        <dbReference type="ARBA" id="ARBA00011914"/>
    </source>
</evidence>
<evidence type="ECO:0000256" key="8">
    <source>
        <dbReference type="ARBA" id="ARBA00023242"/>
    </source>
</evidence>
<protein>
    <recommendedName>
        <fullName evidence="4">Calmodulin-lysine N-methyltransferase</fullName>
        <ecNumber evidence="3">2.1.1.60</ecNumber>
    </recommendedName>
</protein>
<dbReference type="Proteomes" id="UP000243217">
    <property type="component" value="Unassembled WGS sequence"/>
</dbReference>
<comment type="subcellular location">
    <subcellularLocation>
        <location evidence="2">Cytoplasm</location>
    </subcellularLocation>
    <subcellularLocation>
        <location evidence="1">Nucleus</location>
    </subcellularLocation>
</comment>
<accession>A0A1V9YXD6</accession>
<keyword evidence="6" id="KW-0489">Methyltransferase</keyword>
<dbReference type="GO" id="GO:0032259">
    <property type="term" value="P:methylation"/>
    <property type="evidence" value="ECO:0007669"/>
    <property type="project" value="UniProtKB-KW"/>
</dbReference>
<evidence type="ECO:0000256" key="7">
    <source>
        <dbReference type="ARBA" id="ARBA00022679"/>
    </source>
</evidence>
<reference evidence="9 10" key="1">
    <citation type="journal article" date="2014" name="Genome Biol. Evol.">
        <title>The secreted proteins of Achlya hypogyna and Thraustotheca clavata identify the ancestral oomycete secretome and reveal gene acquisitions by horizontal gene transfer.</title>
        <authorList>
            <person name="Misner I."/>
            <person name="Blouin N."/>
            <person name="Leonard G."/>
            <person name="Richards T.A."/>
            <person name="Lane C.E."/>
        </authorList>
    </citation>
    <scope>NUCLEOTIDE SEQUENCE [LARGE SCALE GENOMIC DNA]</scope>
    <source>
        <strain evidence="9 10">ATCC 34112</strain>
    </source>
</reference>
<organism evidence="9 10">
    <name type="scientific">Thraustotheca clavata</name>
    <dbReference type="NCBI Taxonomy" id="74557"/>
    <lineage>
        <taxon>Eukaryota</taxon>
        <taxon>Sar</taxon>
        <taxon>Stramenopiles</taxon>
        <taxon>Oomycota</taxon>
        <taxon>Saprolegniomycetes</taxon>
        <taxon>Saprolegniales</taxon>
        <taxon>Achlyaceae</taxon>
        <taxon>Thraustotheca</taxon>
    </lineage>
</organism>
<dbReference type="CDD" id="cd02440">
    <property type="entry name" value="AdoMet_MTases"/>
    <property type="match status" value="1"/>
</dbReference>
<dbReference type="PANTHER" id="PTHR13539">
    <property type="entry name" value="CALMODULIN-LYSINE N-METHYLTRANSFERASE"/>
    <property type="match status" value="1"/>
</dbReference>
<name>A0A1V9YXD6_9STRA</name>
<keyword evidence="7" id="KW-0808">Transferase</keyword>
<evidence type="ECO:0000313" key="10">
    <source>
        <dbReference type="Proteomes" id="UP000243217"/>
    </source>
</evidence>
<evidence type="ECO:0000256" key="6">
    <source>
        <dbReference type="ARBA" id="ARBA00022603"/>
    </source>
</evidence>
<dbReference type="GO" id="GO:0005634">
    <property type="term" value="C:nucleus"/>
    <property type="evidence" value="ECO:0007669"/>
    <property type="project" value="UniProtKB-SubCell"/>
</dbReference>
<keyword evidence="8" id="KW-0539">Nucleus</keyword>
<dbReference type="Gene3D" id="3.40.50.150">
    <property type="entry name" value="Vaccinia Virus protein VP39"/>
    <property type="match status" value="1"/>
</dbReference>
<dbReference type="STRING" id="74557.A0A1V9YXD6"/>
<feature type="non-terminal residue" evidence="9">
    <location>
        <position position="1"/>
    </location>
</feature>
<keyword evidence="5" id="KW-0963">Cytoplasm</keyword>
<dbReference type="EC" id="2.1.1.60" evidence="3"/>
<dbReference type="InterPro" id="IPR029063">
    <property type="entry name" value="SAM-dependent_MTases_sf"/>
</dbReference>
<dbReference type="GO" id="GO:0018025">
    <property type="term" value="F:calmodulin-lysine N-methyltransferase activity"/>
    <property type="evidence" value="ECO:0007669"/>
    <property type="project" value="UniProtKB-EC"/>
</dbReference>
<comment type="caution">
    <text evidence="9">The sequence shown here is derived from an EMBL/GenBank/DDBJ whole genome shotgun (WGS) entry which is preliminary data.</text>
</comment>
<sequence>AIAGGHSILLHQRKEKAHVSLHELAVREVDNTGNIRTWPSEDIILRYLLKTLPSMVQSAPLRVLELGAGMCGVAGFALAAACSPLVLNQVTITDGNEMCIQNLQQMCQINKKHNRLVNHVDVKLLQWSRELKSPVGLKYDVIFASDCLFFEKYHDDLLHTIDINLTESGTCIMLQPSRGGSLERFCTKAKLIFSVQLFPSRYDDLVNAQVHSSDPRFDPDIHHPQLLVLKRL</sequence>
<dbReference type="GO" id="GO:0005737">
    <property type="term" value="C:cytoplasm"/>
    <property type="evidence" value="ECO:0007669"/>
    <property type="project" value="UniProtKB-SubCell"/>
</dbReference>
<dbReference type="Pfam" id="PF10294">
    <property type="entry name" value="Methyltransf_16"/>
    <property type="match status" value="1"/>
</dbReference>
<gene>
    <name evidence="9" type="ORF">THRCLA_09407</name>
</gene>
<dbReference type="PANTHER" id="PTHR13539:SF3">
    <property type="entry name" value="CALMODULIN-LYSINE N-METHYLTRANSFERASE"/>
    <property type="match status" value="1"/>
</dbReference>
<proteinExistence type="predicted"/>
<evidence type="ECO:0000313" key="9">
    <source>
        <dbReference type="EMBL" id="OQR90200.1"/>
    </source>
</evidence>
<evidence type="ECO:0000256" key="4">
    <source>
        <dbReference type="ARBA" id="ARBA00020594"/>
    </source>
</evidence>
<dbReference type="EMBL" id="JNBS01002576">
    <property type="protein sequence ID" value="OQR90200.1"/>
    <property type="molecule type" value="Genomic_DNA"/>
</dbReference>
<keyword evidence="10" id="KW-1185">Reference proteome</keyword>
<evidence type="ECO:0000256" key="2">
    <source>
        <dbReference type="ARBA" id="ARBA00004496"/>
    </source>
</evidence>
<dbReference type="AlphaFoldDB" id="A0A1V9YXD6"/>
<dbReference type="OrthoDB" id="413520at2759"/>
<dbReference type="SUPFAM" id="SSF53335">
    <property type="entry name" value="S-adenosyl-L-methionine-dependent methyltransferases"/>
    <property type="match status" value="1"/>
</dbReference>
<dbReference type="InterPro" id="IPR019410">
    <property type="entry name" value="Methyltransf_16"/>
</dbReference>